<name>A0A2M7VB56_9BACT</name>
<evidence type="ECO:0000313" key="2">
    <source>
        <dbReference type="EMBL" id="PIZ96222.1"/>
    </source>
</evidence>
<sequence length="258" mass="30112">MGEGKSGGEQYDVHVKVYEDRKFKGDKRENKNHLAKLVKETCYDTWNSFWAVKGWPERYLTGENKDNLDRFIDNIVQYLGHSRYADDSSYTYDVLTRCPDKYLTDENILNKLIDSLIKDHRRLCWIIKEYGEKYLIKIIDRFEQTKDKKIIVDFLLNVLPKDKLSLVPDSMFETLLEGENLRQIFTEVGFFKKTTIEPEWIAQFRTRGRTDIVEKLREVAEKMKNSFSGNKGGLSLADIGNNGELSLVDDESKKGQVD</sequence>
<protein>
    <submittedName>
        <fullName evidence="2">Uncharacterized protein</fullName>
    </submittedName>
</protein>
<evidence type="ECO:0000256" key="1">
    <source>
        <dbReference type="SAM" id="MobiDB-lite"/>
    </source>
</evidence>
<feature type="region of interest" description="Disordered" evidence="1">
    <location>
        <begin position="238"/>
        <end position="258"/>
    </location>
</feature>
<proteinExistence type="predicted"/>
<reference evidence="3" key="1">
    <citation type="submission" date="2017-09" db="EMBL/GenBank/DDBJ databases">
        <title>Depth-based differentiation of microbial function through sediment-hosted aquifers and enrichment of novel symbionts in the deep terrestrial subsurface.</title>
        <authorList>
            <person name="Probst A.J."/>
            <person name="Ladd B."/>
            <person name="Jarett J.K."/>
            <person name="Geller-Mcgrath D.E."/>
            <person name="Sieber C.M.K."/>
            <person name="Emerson J.B."/>
            <person name="Anantharaman K."/>
            <person name="Thomas B.C."/>
            <person name="Malmstrom R."/>
            <person name="Stieglmeier M."/>
            <person name="Klingl A."/>
            <person name="Woyke T."/>
            <person name="Ryan C.M."/>
            <person name="Banfield J.F."/>
        </authorList>
    </citation>
    <scope>NUCLEOTIDE SEQUENCE [LARGE SCALE GENOMIC DNA]</scope>
</reference>
<gene>
    <name evidence="2" type="ORF">COX80_02035</name>
</gene>
<accession>A0A2M7VB56</accession>
<dbReference type="Proteomes" id="UP000231453">
    <property type="component" value="Unassembled WGS sequence"/>
</dbReference>
<evidence type="ECO:0000313" key="3">
    <source>
        <dbReference type="Proteomes" id="UP000231453"/>
    </source>
</evidence>
<organism evidence="2 3">
    <name type="scientific">Candidatus Magasanikbacteria bacterium CG_4_10_14_0_2_um_filter_33_14</name>
    <dbReference type="NCBI Taxonomy" id="1974636"/>
    <lineage>
        <taxon>Bacteria</taxon>
        <taxon>Candidatus Magasanikiibacteriota</taxon>
    </lineage>
</organism>
<dbReference type="AlphaFoldDB" id="A0A2M7VB56"/>
<comment type="caution">
    <text evidence="2">The sequence shown here is derived from an EMBL/GenBank/DDBJ whole genome shotgun (WGS) entry which is preliminary data.</text>
</comment>
<dbReference type="EMBL" id="PFPL01000032">
    <property type="protein sequence ID" value="PIZ96222.1"/>
    <property type="molecule type" value="Genomic_DNA"/>
</dbReference>